<protein>
    <recommendedName>
        <fullName evidence="1">Putative phage metallopeptidase domain-containing protein</fullName>
    </recommendedName>
</protein>
<feature type="domain" description="Putative phage metallopeptidase" evidence="1">
    <location>
        <begin position="7"/>
        <end position="139"/>
    </location>
</feature>
<dbReference type="AlphaFoldDB" id="A0A6M3IZK0"/>
<proteinExistence type="predicted"/>
<dbReference type="InterPro" id="IPR043998">
    <property type="entry name" value="Put_Metallopep"/>
</dbReference>
<dbReference type="EMBL" id="MT141486">
    <property type="protein sequence ID" value="QJA62960.1"/>
    <property type="molecule type" value="Genomic_DNA"/>
</dbReference>
<evidence type="ECO:0000313" key="3">
    <source>
        <dbReference type="EMBL" id="QJA77900.1"/>
    </source>
</evidence>
<reference evidence="2" key="1">
    <citation type="submission" date="2020-03" db="EMBL/GenBank/DDBJ databases">
        <title>The deep terrestrial virosphere.</title>
        <authorList>
            <person name="Holmfeldt K."/>
            <person name="Nilsson E."/>
            <person name="Simone D."/>
            <person name="Lopez-Fernandez M."/>
            <person name="Wu X."/>
            <person name="de Brujin I."/>
            <person name="Lundin D."/>
            <person name="Andersson A."/>
            <person name="Bertilsson S."/>
            <person name="Dopson M."/>
        </authorList>
    </citation>
    <scope>NUCLEOTIDE SEQUENCE</scope>
    <source>
        <strain evidence="3">MM415A01190</strain>
        <strain evidence="2">MM415B00683</strain>
    </source>
</reference>
<organism evidence="2">
    <name type="scientific">viral metagenome</name>
    <dbReference type="NCBI Taxonomy" id="1070528"/>
    <lineage>
        <taxon>unclassified sequences</taxon>
        <taxon>metagenomes</taxon>
        <taxon>organismal metagenomes</taxon>
    </lineage>
</organism>
<sequence>MSDIEIRFEEAPEQAYKLLKKIMKKYFTDMANANILILMDTKIRTADSGNKIILGRFVKTNDLTRHLTIDESGTDRGFDYIMFLDKVMWDNIDDADRERIIRHELRHALVADKFQVQGHSIEDFYEEVELNQDDPRWRERVALVTQTKYDALKNPQQKLPL</sequence>
<gene>
    <name evidence="3" type="ORF">MM415A01190_0005</name>
    <name evidence="2" type="ORF">MM415B00683_0030</name>
</gene>
<dbReference type="EMBL" id="MT142309">
    <property type="protein sequence ID" value="QJA77900.1"/>
    <property type="molecule type" value="Genomic_DNA"/>
</dbReference>
<evidence type="ECO:0000259" key="1">
    <source>
        <dbReference type="Pfam" id="PF18894"/>
    </source>
</evidence>
<evidence type="ECO:0000313" key="2">
    <source>
        <dbReference type="EMBL" id="QJA62960.1"/>
    </source>
</evidence>
<name>A0A6M3IZK0_9ZZZZ</name>
<dbReference type="Pfam" id="PF18894">
    <property type="entry name" value="PhageMetallopep"/>
    <property type="match status" value="1"/>
</dbReference>
<accession>A0A6M3IZK0</accession>